<organism evidence="4 5">
    <name type="scientific">Chrysophaeum taylorii</name>
    <dbReference type="NCBI Taxonomy" id="2483200"/>
    <lineage>
        <taxon>Eukaryota</taxon>
        <taxon>Sar</taxon>
        <taxon>Stramenopiles</taxon>
        <taxon>Ochrophyta</taxon>
        <taxon>Pelagophyceae</taxon>
        <taxon>Pelagomonadales</taxon>
        <taxon>Pelagomonadaceae</taxon>
        <taxon>Chrysophaeum</taxon>
    </lineage>
</organism>
<dbReference type="SMART" id="SM00382">
    <property type="entry name" value="AAA"/>
    <property type="match status" value="1"/>
</dbReference>
<dbReference type="CDD" id="cd00009">
    <property type="entry name" value="AAA"/>
    <property type="match status" value="1"/>
</dbReference>
<feature type="compositionally biased region" description="Basic residues" evidence="2">
    <location>
        <begin position="659"/>
        <end position="670"/>
    </location>
</feature>
<feature type="region of interest" description="Disordered" evidence="2">
    <location>
        <begin position="659"/>
        <end position="732"/>
    </location>
</feature>
<dbReference type="PANTHER" id="PTHR23389:SF6">
    <property type="entry name" value="REPLICATION FACTOR C SUBUNIT 1"/>
    <property type="match status" value="1"/>
</dbReference>
<dbReference type="InterPro" id="IPR003593">
    <property type="entry name" value="AAA+_ATPase"/>
</dbReference>
<dbReference type="Gene3D" id="3.40.50.300">
    <property type="entry name" value="P-loop containing nucleotide triphosphate hydrolases"/>
    <property type="match status" value="1"/>
</dbReference>
<protein>
    <recommendedName>
        <fullName evidence="3">AAA+ ATPase domain-containing protein</fullName>
    </recommendedName>
</protein>
<dbReference type="InterPro" id="IPR003959">
    <property type="entry name" value="ATPase_AAA_core"/>
</dbReference>
<dbReference type="EMBL" id="JAQMWT010000439">
    <property type="protein sequence ID" value="KAJ8601326.1"/>
    <property type="molecule type" value="Genomic_DNA"/>
</dbReference>
<evidence type="ECO:0000256" key="1">
    <source>
        <dbReference type="ARBA" id="ARBA00022705"/>
    </source>
</evidence>
<gene>
    <name evidence="4" type="ORF">CTAYLR_007232</name>
</gene>
<comment type="caution">
    <text evidence="4">The sequence shown here is derived from an EMBL/GenBank/DDBJ whole genome shotgun (WGS) entry which is preliminary data.</text>
</comment>
<keyword evidence="5" id="KW-1185">Reference proteome</keyword>
<dbReference type="Pfam" id="PF00004">
    <property type="entry name" value="AAA"/>
    <property type="match status" value="1"/>
</dbReference>
<dbReference type="AlphaFoldDB" id="A0AAD7UAI6"/>
<sequence>MLFPIFGGKQKKASHPEASPAKRRPLGDRGMQDVVGNNNARRSRPIRKAAAAAAASFRVDDEEDDDEVVVSRGRKGRKKQLSRENTAPPEGEGVAPLFRNRAAKKEEPRRTVGRKIAPLFLSREEKRAEEERRAEAVRLRQRELRAAETSAFGGSANNNPFFAARAVGVKKRPKAVDDAGGGEMEWLVPVFPPRELVFVGRVASEEARCDALATAIVERCSGTIPPSMTAKEGLELDGAFPVARGDKATRDDAVAAALDALRNETRPATTTRKLWIDEHASDLTGAARKVLLELADWFAEFDDRDVDDFDDDFDDNYEWGEASNESAALVVGPVGTGKTSVARTAASSAGFEVLEIDAGESQTAAELKNQYAEATQSRRLERRTLLIIDNVDAARVKESGLAKSLRKLVLGAKCPIIATASDVVSPADLAETLGCARYYVLERLATSDLVDHLLERVGKRRFRGGAEADWRLVCESVAARAAGDARKAINHLQLALASRGVNDDDATTERNLISGAPIREDVVDDAPTFREAAAFFPEEEEEEEELEFVYDQTVPRILSVSPREVASDGTRRIELAVRLDPAAAPVRVLVDDLPCSAVEIKKPDTTADRLFFLVSAVVPPRTTEGKTEYAQVVLASHAPRASLRPGVVTIEYVRDNRNRKSRGRLRKNARPNRDSAESLLCTDDDTEDPQGGDHCAKRRRRVVDDEESRDDDAPSDGRAMVAPEEPAVTRAREPVVAQCLSREIIEPPTTAPEVVGKEMSRESARRAAEVLARAAEATDVRSSSDLLRCRLTEHNDDAYARDDDDELCLLAARRVWSQTRDLAMLNSYILEAVAWPPPMPPGRVGSLNSRSWSTRRGVEAAQIDGYIAPRAPSETLYLDYAPALRSMVASEAANAECSARRRFVYNYKCSL</sequence>
<feature type="domain" description="AAA+ ATPase" evidence="3">
    <location>
        <begin position="324"/>
        <end position="443"/>
    </location>
</feature>
<evidence type="ECO:0000313" key="4">
    <source>
        <dbReference type="EMBL" id="KAJ8601326.1"/>
    </source>
</evidence>
<dbReference type="GO" id="GO:0005524">
    <property type="term" value="F:ATP binding"/>
    <property type="evidence" value="ECO:0007669"/>
    <property type="project" value="InterPro"/>
</dbReference>
<dbReference type="PANTHER" id="PTHR23389">
    <property type="entry name" value="CHROMOSOME TRANSMISSION FIDELITY FACTOR 18"/>
    <property type="match status" value="1"/>
</dbReference>
<evidence type="ECO:0000259" key="3">
    <source>
        <dbReference type="SMART" id="SM00382"/>
    </source>
</evidence>
<feature type="compositionally biased region" description="Acidic residues" evidence="2">
    <location>
        <begin position="704"/>
        <end position="714"/>
    </location>
</feature>
<feature type="region of interest" description="Disordered" evidence="2">
    <location>
        <begin position="1"/>
        <end position="110"/>
    </location>
</feature>
<dbReference type="SUPFAM" id="SSF52540">
    <property type="entry name" value="P-loop containing nucleoside triphosphate hydrolases"/>
    <property type="match status" value="1"/>
</dbReference>
<dbReference type="GO" id="GO:0016887">
    <property type="term" value="F:ATP hydrolysis activity"/>
    <property type="evidence" value="ECO:0007669"/>
    <property type="project" value="InterPro"/>
</dbReference>
<keyword evidence="1" id="KW-0235">DNA replication</keyword>
<accession>A0AAD7UAI6</accession>
<evidence type="ECO:0000256" key="2">
    <source>
        <dbReference type="SAM" id="MobiDB-lite"/>
    </source>
</evidence>
<proteinExistence type="predicted"/>
<evidence type="ECO:0000313" key="5">
    <source>
        <dbReference type="Proteomes" id="UP001230188"/>
    </source>
</evidence>
<reference evidence="4" key="1">
    <citation type="submission" date="2023-01" db="EMBL/GenBank/DDBJ databases">
        <title>Metagenome sequencing of chrysophaentin producing Chrysophaeum taylorii.</title>
        <authorList>
            <person name="Davison J."/>
            <person name="Bewley C."/>
        </authorList>
    </citation>
    <scope>NUCLEOTIDE SEQUENCE</scope>
    <source>
        <strain evidence="4">NIES-1699</strain>
    </source>
</reference>
<dbReference type="InterPro" id="IPR027417">
    <property type="entry name" value="P-loop_NTPase"/>
</dbReference>
<dbReference type="GO" id="GO:0006260">
    <property type="term" value="P:DNA replication"/>
    <property type="evidence" value="ECO:0007669"/>
    <property type="project" value="UniProtKB-KW"/>
</dbReference>
<dbReference type="GO" id="GO:0005634">
    <property type="term" value="C:nucleus"/>
    <property type="evidence" value="ECO:0007669"/>
    <property type="project" value="TreeGrafter"/>
</dbReference>
<dbReference type="GO" id="GO:0003677">
    <property type="term" value="F:DNA binding"/>
    <property type="evidence" value="ECO:0007669"/>
    <property type="project" value="TreeGrafter"/>
</dbReference>
<name>A0AAD7UAI6_9STRA</name>
<dbReference type="Proteomes" id="UP001230188">
    <property type="component" value="Unassembled WGS sequence"/>
</dbReference>